<keyword evidence="2" id="KW-0863">Zinc-finger</keyword>
<dbReference type="SUPFAM" id="SSF57903">
    <property type="entry name" value="FYVE/PHD zinc finger"/>
    <property type="match status" value="1"/>
</dbReference>
<feature type="region of interest" description="Disordered" evidence="6">
    <location>
        <begin position="180"/>
        <end position="269"/>
    </location>
</feature>
<keyword evidence="5" id="KW-0804">Transcription</keyword>
<feature type="compositionally biased region" description="Basic and acidic residues" evidence="6">
    <location>
        <begin position="222"/>
        <end position="234"/>
    </location>
</feature>
<evidence type="ECO:0000313" key="9">
    <source>
        <dbReference type="Proteomes" id="UP001281410"/>
    </source>
</evidence>
<dbReference type="InterPro" id="IPR049914">
    <property type="entry name" value="PHD1-3/5-6"/>
</dbReference>
<evidence type="ECO:0000256" key="1">
    <source>
        <dbReference type="ARBA" id="ARBA00022723"/>
    </source>
</evidence>
<reference evidence="8" key="1">
    <citation type="journal article" date="2023" name="Plant J.">
        <title>Genome sequences and population genomics provide insights into the demographic history, inbreeding, and mutation load of two 'living fossil' tree species of Dipteronia.</title>
        <authorList>
            <person name="Feng Y."/>
            <person name="Comes H.P."/>
            <person name="Chen J."/>
            <person name="Zhu S."/>
            <person name="Lu R."/>
            <person name="Zhang X."/>
            <person name="Li P."/>
            <person name="Qiu J."/>
            <person name="Olsen K.M."/>
            <person name="Qiu Y."/>
        </authorList>
    </citation>
    <scope>NUCLEOTIDE SEQUENCE</scope>
    <source>
        <strain evidence="8">NBL</strain>
    </source>
</reference>
<dbReference type="GO" id="GO:0008270">
    <property type="term" value="F:zinc ion binding"/>
    <property type="evidence" value="ECO:0007669"/>
    <property type="project" value="UniProtKB-KW"/>
</dbReference>
<dbReference type="Pfam" id="PF23121">
    <property type="entry name" value="SPOC_AIPP2"/>
    <property type="match status" value="1"/>
</dbReference>
<dbReference type="Proteomes" id="UP001281410">
    <property type="component" value="Unassembled WGS sequence"/>
</dbReference>
<evidence type="ECO:0000256" key="5">
    <source>
        <dbReference type="ARBA" id="ARBA00023163"/>
    </source>
</evidence>
<keyword evidence="1" id="KW-0479">Metal-binding</keyword>
<keyword evidence="9" id="KW-1185">Reference proteome</keyword>
<dbReference type="PANTHER" id="PTHR33304">
    <property type="match status" value="1"/>
</dbReference>
<dbReference type="AlphaFoldDB" id="A0AAE0B5C0"/>
<evidence type="ECO:0000256" key="4">
    <source>
        <dbReference type="ARBA" id="ARBA00023015"/>
    </source>
</evidence>
<protein>
    <recommendedName>
        <fullName evidence="7">AIPP2-like SPOC-like domain-containing protein</fullName>
    </recommendedName>
</protein>
<dbReference type="Gene3D" id="3.30.40.10">
    <property type="entry name" value="Zinc/RING finger domain, C3HC4 (zinc finger)"/>
    <property type="match status" value="1"/>
</dbReference>
<proteinExistence type="predicted"/>
<evidence type="ECO:0000256" key="6">
    <source>
        <dbReference type="SAM" id="MobiDB-lite"/>
    </source>
</evidence>
<dbReference type="GO" id="GO:0034244">
    <property type="term" value="P:negative regulation of transcription elongation by RNA polymerase II"/>
    <property type="evidence" value="ECO:0007669"/>
    <property type="project" value="InterPro"/>
</dbReference>
<evidence type="ECO:0000259" key="7">
    <source>
        <dbReference type="Pfam" id="PF23121"/>
    </source>
</evidence>
<organism evidence="8 9">
    <name type="scientific">Dipteronia sinensis</name>
    <dbReference type="NCBI Taxonomy" id="43782"/>
    <lineage>
        <taxon>Eukaryota</taxon>
        <taxon>Viridiplantae</taxon>
        <taxon>Streptophyta</taxon>
        <taxon>Embryophyta</taxon>
        <taxon>Tracheophyta</taxon>
        <taxon>Spermatophyta</taxon>
        <taxon>Magnoliopsida</taxon>
        <taxon>eudicotyledons</taxon>
        <taxon>Gunneridae</taxon>
        <taxon>Pentapetalae</taxon>
        <taxon>rosids</taxon>
        <taxon>malvids</taxon>
        <taxon>Sapindales</taxon>
        <taxon>Sapindaceae</taxon>
        <taxon>Hippocastanoideae</taxon>
        <taxon>Acereae</taxon>
        <taxon>Dipteronia</taxon>
    </lineage>
</organism>
<comment type="caution">
    <text evidence="8">The sequence shown here is derived from an EMBL/GenBank/DDBJ whole genome shotgun (WGS) entry which is preliminary data.</text>
</comment>
<dbReference type="GO" id="GO:0140566">
    <property type="term" value="F:histone reader activity"/>
    <property type="evidence" value="ECO:0007669"/>
    <property type="project" value="InterPro"/>
</dbReference>
<evidence type="ECO:0000256" key="3">
    <source>
        <dbReference type="ARBA" id="ARBA00022833"/>
    </source>
</evidence>
<accession>A0AAE0B5C0</accession>
<keyword evidence="3" id="KW-0862">Zinc</keyword>
<dbReference type="PANTHER" id="PTHR33304:SF18">
    <property type="entry name" value="CHROMATIN REGULATOR PHD FAMILY-RELATED"/>
    <property type="match status" value="1"/>
</dbReference>
<keyword evidence="4" id="KW-0805">Transcription regulation</keyword>
<feature type="region of interest" description="Disordered" evidence="6">
    <location>
        <begin position="354"/>
        <end position="386"/>
    </location>
</feature>
<evidence type="ECO:0000256" key="2">
    <source>
        <dbReference type="ARBA" id="ARBA00022771"/>
    </source>
</evidence>
<dbReference type="InterPro" id="IPR011011">
    <property type="entry name" value="Znf_FYVE_PHD"/>
</dbReference>
<sequence length="576" mass="64422">MKPSLLTTTRKTSGVLEGRDLKERVGGDGESAATETDFNGVDSGVNKVTICLQCGVEGLSDALIYCYNCLVFAIHRYCLHVLPTTFKDRVIWYCEDCESKVRKPSTVYNPLSFLPRTNDSNSIRTVKAAQSVSRLKKKNAVNRLKNKLERDVSGSFSKSGDHSGKISPCHYLEVHCYENHGKHQDSRRRRELDGRSSDEEAESLKTKTSWTTDGDNTSNPEQSRELHYDESDNKRLKRHVGLNGSSSDKDGESFKTKTSGTSVLPNIPQRGCYDHKQRIIELLSSQNDNIGNEYQRQKGLVRGSSDEEIESVKCKTSQGASSEPSYIPKPISYICAESIIEVHCCEKDEKDQRRRRRGLDRVTSDDEAEFAEAKTSPTSASQLSNIPNRSSYIPAEPIVKPIWNGCLSLSHESYGTLGLVAHLSSLACSKVVEEAKLFPWLLCLELLPRSDVWPQSFEKCGPCDDNIALFLFPNDEIEEMVYDSLVDDMISQDLAMKALVKNAELLVFTSKMLPSQFWRIQAKFYLWGVFRGKQASRVPNAAVPGEVKDLSNNLSCYAKTPVDSLSCSRSYSSVHS</sequence>
<feature type="compositionally biased region" description="Polar residues" evidence="6">
    <location>
        <begin position="375"/>
        <end position="386"/>
    </location>
</feature>
<feature type="compositionally biased region" description="Polar residues" evidence="6">
    <location>
        <begin position="206"/>
        <end position="221"/>
    </location>
</feature>
<dbReference type="InterPro" id="IPR056280">
    <property type="entry name" value="AIPP2-like_SPOC"/>
</dbReference>
<name>A0AAE0B5C0_9ROSI</name>
<evidence type="ECO:0000313" key="8">
    <source>
        <dbReference type="EMBL" id="KAK3229848.1"/>
    </source>
</evidence>
<gene>
    <name evidence="8" type="ORF">Dsin_001729</name>
</gene>
<dbReference type="EMBL" id="JANJYJ010000001">
    <property type="protein sequence ID" value="KAK3229848.1"/>
    <property type="molecule type" value="Genomic_DNA"/>
</dbReference>
<feature type="compositionally biased region" description="Basic and acidic residues" evidence="6">
    <location>
        <begin position="180"/>
        <end position="205"/>
    </location>
</feature>
<dbReference type="InterPro" id="IPR013083">
    <property type="entry name" value="Znf_RING/FYVE/PHD"/>
</dbReference>
<feature type="domain" description="AIPP2-like SPOC-like" evidence="7">
    <location>
        <begin position="403"/>
        <end position="530"/>
    </location>
</feature>